<dbReference type="Pfam" id="PF00128">
    <property type="entry name" value="Alpha-amylase"/>
    <property type="match status" value="2"/>
</dbReference>
<dbReference type="GO" id="GO:0005975">
    <property type="term" value="P:carbohydrate metabolic process"/>
    <property type="evidence" value="ECO:0007669"/>
    <property type="project" value="InterPro"/>
</dbReference>
<dbReference type="SUPFAM" id="SSF51445">
    <property type="entry name" value="(Trans)glycosidases"/>
    <property type="match status" value="1"/>
</dbReference>
<dbReference type="AlphaFoldDB" id="A0A1V4IW75"/>
<evidence type="ECO:0000313" key="2">
    <source>
        <dbReference type="EMBL" id="OPJ64196.1"/>
    </source>
</evidence>
<keyword evidence="2" id="KW-0326">Glycosidase</keyword>
<organism evidence="2 3">
    <name type="scientific">Clostridium oryzae</name>
    <dbReference type="NCBI Taxonomy" id="1450648"/>
    <lineage>
        <taxon>Bacteria</taxon>
        <taxon>Bacillati</taxon>
        <taxon>Bacillota</taxon>
        <taxon>Clostridia</taxon>
        <taxon>Eubacteriales</taxon>
        <taxon>Clostridiaceae</taxon>
        <taxon>Clostridium</taxon>
    </lineage>
</organism>
<protein>
    <submittedName>
        <fullName evidence="2">Alpha-amylase 2</fullName>
        <ecNumber evidence="2">3.2.1.1</ecNumber>
    </submittedName>
</protein>
<gene>
    <name evidence="2" type="primary">amyB</name>
    <name evidence="2" type="ORF">CLORY_07610</name>
</gene>
<dbReference type="STRING" id="1450648.CLORY_07610"/>
<dbReference type="GO" id="GO:0004556">
    <property type="term" value="F:alpha-amylase activity"/>
    <property type="evidence" value="ECO:0007669"/>
    <property type="project" value="UniProtKB-EC"/>
</dbReference>
<accession>A0A1V4IW75</accession>
<dbReference type="InterPro" id="IPR041331">
    <property type="entry name" value="Bac_A_amyl_C"/>
</dbReference>
<dbReference type="EMBL" id="MZGV01000005">
    <property type="protein sequence ID" value="OPJ64196.1"/>
    <property type="molecule type" value="Genomic_DNA"/>
</dbReference>
<comment type="caution">
    <text evidence="2">The sequence shown here is derived from an EMBL/GenBank/DDBJ whole genome shotgun (WGS) entry which is preliminary data.</text>
</comment>
<proteinExistence type="predicted"/>
<dbReference type="CDD" id="cd11313">
    <property type="entry name" value="AmyAc_arch_bac_AmyA"/>
    <property type="match status" value="1"/>
</dbReference>
<dbReference type="InterPro" id="IPR013780">
    <property type="entry name" value="Glyco_hydro_b"/>
</dbReference>
<dbReference type="Proteomes" id="UP000190080">
    <property type="component" value="Unassembled WGS sequence"/>
</dbReference>
<dbReference type="RefSeq" id="WP_079422199.1">
    <property type="nucleotide sequence ID" value="NZ_MZGV01000005.1"/>
</dbReference>
<dbReference type="InterPro" id="IPR006047">
    <property type="entry name" value="GH13_cat_dom"/>
</dbReference>
<reference evidence="2 3" key="1">
    <citation type="submission" date="2017-03" db="EMBL/GenBank/DDBJ databases">
        <title>Genome sequence of Clostridium oryzae DSM 28571.</title>
        <authorList>
            <person name="Poehlein A."/>
            <person name="Daniel R."/>
        </authorList>
    </citation>
    <scope>NUCLEOTIDE SEQUENCE [LARGE SCALE GENOMIC DNA]</scope>
    <source>
        <strain evidence="2 3">DSM 28571</strain>
    </source>
</reference>
<dbReference type="Gene3D" id="3.20.20.80">
    <property type="entry name" value="Glycosidases"/>
    <property type="match status" value="1"/>
</dbReference>
<keyword evidence="2" id="KW-0378">Hydrolase</keyword>
<evidence type="ECO:0000313" key="3">
    <source>
        <dbReference type="Proteomes" id="UP000190080"/>
    </source>
</evidence>
<dbReference type="InterPro" id="IPR017853">
    <property type="entry name" value="GH"/>
</dbReference>
<dbReference type="SMART" id="SM00642">
    <property type="entry name" value="Aamy"/>
    <property type="match status" value="1"/>
</dbReference>
<keyword evidence="3" id="KW-1185">Reference proteome</keyword>
<dbReference type="EC" id="3.2.1.1" evidence="2"/>
<dbReference type="PANTHER" id="PTHR10357">
    <property type="entry name" value="ALPHA-AMYLASE FAMILY MEMBER"/>
    <property type="match status" value="1"/>
</dbReference>
<dbReference type="OrthoDB" id="9805159at2"/>
<dbReference type="Gene3D" id="2.60.40.1180">
    <property type="entry name" value="Golgi alpha-mannosidase II"/>
    <property type="match status" value="1"/>
</dbReference>
<feature type="domain" description="Glycosyl hydrolase family 13 catalytic" evidence="1">
    <location>
        <begin position="16"/>
        <end position="347"/>
    </location>
</feature>
<name>A0A1V4IW75_9CLOT</name>
<dbReference type="Pfam" id="PF18612">
    <property type="entry name" value="Bac_A_amyl_C"/>
    <property type="match status" value="1"/>
</dbReference>
<evidence type="ECO:0000259" key="1">
    <source>
        <dbReference type="SMART" id="SM00642"/>
    </source>
</evidence>
<sequence length="428" mass="50330">MAKNTDIKLRNSTIYSVYVRNHTKEGDFKGVTEDLDRIADLGVDIIWLMPIHPIGQVNKKGKLGCPYSIQDYRKVNPEYGTLEDFKELISETHKRGMKLIIDVVYNHTSHESELLKSHPEYFYRKEDGQPGNKVGGWSDIIDLDYDNKELWDYQIETLKYWVLLGVDGFRCDVAHLVPIEFWTRARREVASVKKNAIWLAESADSYFLKELRQRKIMAHSDSEVFQAFDIAYDYDTYKYFAEYLRGERGLSYVLEAKRNQDFIYPENYVKLRFLENHDNPRITYYLKEETDLKNWTAFMFFEKGAALIYAGQEAKDDNTPDLFNSDPVNWNKDIKFYEYIKKLIQIKKADIFAYGQYEILQQKKIGVIEARYEYKGRQLIGIFNVERKIGSYKLNIKDGTYNNLIDGRVIQVSEGKIELQLKPIILEA</sequence>